<accession>A0A9J5XSA6</accession>
<comment type="caution">
    <text evidence="2">The sequence shown here is derived from an EMBL/GenBank/DDBJ whole genome shotgun (WGS) entry which is preliminary data.</text>
</comment>
<feature type="region of interest" description="Disordered" evidence="1">
    <location>
        <begin position="72"/>
        <end position="111"/>
    </location>
</feature>
<dbReference type="AlphaFoldDB" id="A0A9J5XSA6"/>
<evidence type="ECO:0000256" key="1">
    <source>
        <dbReference type="SAM" id="MobiDB-lite"/>
    </source>
</evidence>
<sequence>MADGILNYAQIVEVGSGRQLVMRTEPKKQVIRNSRIGLQKSSYCNKSVMFIDPCGITHLAYPLMEEASIQGDRRNQGLRSNLEDETIAQSEGEQISSKEQAHSSCDDDDDIPLVQLVSKRIR</sequence>
<feature type="compositionally biased region" description="Polar residues" evidence="1">
    <location>
        <begin position="87"/>
        <end position="98"/>
    </location>
</feature>
<dbReference type="OrthoDB" id="1321002at2759"/>
<name>A0A9J5XSA6_SOLCO</name>
<reference evidence="2 3" key="1">
    <citation type="submission" date="2020-09" db="EMBL/GenBank/DDBJ databases">
        <title>De no assembly of potato wild relative species, Solanum commersonii.</title>
        <authorList>
            <person name="Cho K."/>
        </authorList>
    </citation>
    <scope>NUCLEOTIDE SEQUENCE [LARGE SCALE GENOMIC DNA]</scope>
    <source>
        <strain evidence="2">LZ3.2</strain>
        <tissue evidence="2">Leaf</tissue>
    </source>
</reference>
<gene>
    <name evidence="2" type="ORF">H5410_041180</name>
</gene>
<evidence type="ECO:0000313" key="3">
    <source>
        <dbReference type="Proteomes" id="UP000824120"/>
    </source>
</evidence>
<organism evidence="2 3">
    <name type="scientific">Solanum commersonii</name>
    <name type="common">Commerson's wild potato</name>
    <name type="synonym">Commerson's nightshade</name>
    <dbReference type="NCBI Taxonomy" id="4109"/>
    <lineage>
        <taxon>Eukaryota</taxon>
        <taxon>Viridiplantae</taxon>
        <taxon>Streptophyta</taxon>
        <taxon>Embryophyta</taxon>
        <taxon>Tracheophyta</taxon>
        <taxon>Spermatophyta</taxon>
        <taxon>Magnoliopsida</taxon>
        <taxon>eudicotyledons</taxon>
        <taxon>Gunneridae</taxon>
        <taxon>Pentapetalae</taxon>
        <taxon>asterids</taxon>
        <taxon>lamiids</taxon>
        <taxon>Solanales</taxon>
        <taxon>Solanaceae</taxon>
        <taxon>Solanoideae</taxon>
        <taxon>Solaneae</taxon>
        <taxon>Solanum</taxon>
    </lineage>
</organism>
<evidence type="ECO:0000313" key="2">
    <source>
        <dbReference type="EMBL" id="KAG5590666.1"/>
    </source>
</evidence>
<protein>
    <submittedName>
        <fullName evidence="2">Uncharacterized protein</fullName>
    </submittedName>
</protein>
<dbReference type="Proteomes" id="UP000824120">
    <property type="component" value="Chromosome 8"/>
</dbReference>
<keyword evidence="3" id="KW-1185">Reference proteome</keyword>
<proteinExistence type="predicted"/>
<dbReference type="EMBL" id="JACXVP010000008">
    <property type="protein sequence ID" value="KAG5590666.1"/>
    <property type="molecule type" value="Genomic_DNA"/>
</dbReference>